<comment type="caution">
    <text evidence="2">The sequence shown here is derived from an EMBL/GenBank/DDBJ whole genome shotgun (WGS) entry which is preliminary data.</text>
</comment>
<keyword evidence="3" id="KW-1185">Reference proteome</keyword>
<dbReference type="Proteomes" id="UP000266861">
    <property type="component" value="Unassembled WGS sequence"/>
</dbReference>
<feature type="transmembrane region" description="Helical" evidence="1">
    <location>
        <begin position="181"/>
        <end position="201"/>
    </location>
</feature>
<keyword evidence="1" id="KW-0812">Transmembrane</keyword>
<sequence length="231" mass="26593">MLRKHVTHDDYNEKSRNDVGLPKKCWFLAGRTIKAWPGPLGACWKIENDKINYDEGFWSGKWNDDPWIENGFVQFEPLGLSGTVIMIFSMVVVIMVGAIEGGIGWTLLLSLYAFFFPGMADLIWHCTIGTLIGCAREGTFNKFKVWWYRTRLILSLFSLTIMSLCPFSLLLSFLLHDFKPLHATAMINCIILWLCPGCHAIRRTWFLISSTFIFYIWYQNTGDVVNLVQFA</sequence>
<name>A0A397JS25_9GLOM</name>
<organism evidence="2 3">
    <name type="scientific">Diversispora epigaea</name>
    <dbReference type="NCBI Taxonomy" id="1348612"/>
    <lineage>
        <taxon>Eukaryota</taxon>
        <taxon>Fungi</taxon>
        <taxon>Fungi incertae sedis</taxon>
        <taxon>Mucoromycota</taxon>
        <taxon>Glomeromycotina</taxon>
        <taxon>Glomeromycetes</taxon>
        <taxon>Diversisporales</taxon>
        <taxon>Diversisporaceae</taxon>
        <taxon>Diversispora</taxon>
    </lineage>
</organism>
<dbReference type="EMBL" id="PQFF01000029">
    <property type="protein sequence ID" value="RHZ87713.1"/>
    <property type="molecule type" value="Genomic_DNA"/>
</dbReference>
<feature type="transmembrane region" description="Helical" evidence="1">
    <location>
        <begin position="152"/>
        <end position="175"/>
    </location>
</feature>
<reference evidence="2 3" key="1">
    <citation type="submission" date="2018-08" db="EMBL/GenBank/DDBJ databases">
        <title>Genome and evolution of the arbuscular mycorrhizal fungus Diversispora epigaea (formerly Glomus versiforme) and its bacterial endosymbionts.</title>
        <authorList>
            <person name="Sun X."/>
            <person name="Fei Z."/>
            <person name="Harrison M."/>
        </authorList>
    </citation>
    <scope>NUCLEOTIDE SEQUENCE [LARGE SCALE GENOMIC DNA]</scope>
    <source>
        <strain evidence="2 3">IT104</strain>
    </source>
</reference>
<dbReference type="OrthoDB" id="2361574at2759"/>
<keyword evidence="1" id="KW-1133">Transmembrane helix</keyword>
<protein>
    <submittedName>
        <fullName evidence="2">Uncharacterized protein</fullName>
    </submittedName>
</protein>
<feature type="transmembrane region" description="Helical" evidence="1">
    <location>
        <begin position="78"/>
        <end position="99"/>
    </location>
</feature>
<evidence type="ECO:0000313" key="2">
    <source>
        <dbReference type="EMBL" id="RHZ87713.1"/>
    </source>
</evidence>
<keyword evidence="1" id="KW-0472">Membrane</keyword>
<gene>
    <name evidence="2" type="ORF">Glove_31g29</name>
</gene>
<proteinExistence type="predicted"/>
<feature type="transmembrane region" description="Helical" evidence="1">
    <location>
        <begin position="111"/>
        <end position="132"/>
    </location>
</feature>
<evidence type="ECO:0000256" key="1">
    <source>
        <dbReference type="SAM" id="Phobius"/>
    </source>
</evidence>
<dbReference type="AlphaFoldDB" id="A0A397JS25"/>
<accession>A0A397JS25</accession>
<evidence type="ECO:0000313" key="3">
    <source>
        <dbReference type="Proteomes" id="UP000266861"/>
    </source>
</evidence>